<organism evidence="1 2">
    <name type="scientific">Vitis vinifera</name>
    <name type="common">Grape</name>
    <dbReference type="NCBI Taxonomy" id="29760"/>
    <lineage>
        <taxon>Eukaryota</taxon>
        <taxon>Viridiplantae</taxon>
        <taxon>Streptophyta</taxon>
        <taxon>Embryophyta</taxon>
        <taxon>Tracheophyta</taxon>
        <taxon>Spermatophyta</taxon>
        <taxon>Magnoliopsida</taxon>
        <taxon>eudicotyledons</taxon>
        <taxon>Gunneridae</taxon>
        <taxon>Pentapetalae</taxon>
        <taxon>rosids</taxon>
        <taxon>Vitales</taxon>
        <taxon>Vitaceae</taxon>
        <taxon>Viteae</taxon>
        <taxon>Vitis</taxon>
    </lineage>
</organism>
<dbReference type="SUPFAM" id="SSF48264">
    <property type="entry name" value="Cytochrome P450"/>
    <property type="match status" value="1"/>
</dbReference>
<keyword evidence="2" id="KW-1185">Reference proteome</keyword>
<dbReference type="EMBL" id="CP126660">
    <property type="protein sequence ID" value="WKA00742.1"/>
    <property type="molecule type" value="Genomic_DNA"/>
</dbReference>
<sequence>MESHHLSRFLTTVLSPWGEQWKKMRSILTSEKRTEEADNLVRFIYNQCKSSTSTDNFMDSSVVNVRNAVRQYTGNIVRKMMFSRRYFGEGRLGGGPGLEEEEHVNFLFTSLAYLHAFSPSDYLSCLRVFDLDGHQKMQLKYVKAFGREALRLHPMAPFNVPHLSMADAVVAGYFIPKGSHVLLSRVGLGRNPRVWEEPLRFKPERHMNDDVVDLAEPELRMWEVCMLPVKGANVREISNACLPLINFHPSTEDQKETNADD</sequence>
<protein>
    <recommendedName>
        <fullName evidence="3">Cytochrome P450</fullName>
    </recommendedName>
</protein>
<gene>
    <name evidence="1" type="ORF">VitviT2T_019075</name>
</gene>
<dbReference type="InterPro" id="IPR036396">
    <property type="entry name" value="Cyt_P450_sf"/>
</dbReference>
<dbReference type="PANTHER" id="PTHR47949:SF4">
    <property type="entry name" value="TYROSINE N-MONOOXYGENASE"/>
    <property type="match status" value="1"/>
</dbReference>
<dbReference type="Pfam" id="PF00067">
    <property type="entry name" value="p450"/>
    <property type="match status" value="1"/>
</dbReference>
<evidence type="ECO:0008006" key="3">
    <source>
        <dbReference type="Google" id="ProtNLM"/>
    </source>
</evidence>
<dbReference type="InterPro" id="IPR051382">
    <property type="entry name" value="CYP450_AA/FA_Hydroxylases"/>
</dbReference>
<proteinExistence type="predicted"/>
<name>A0ABY9CZW6_VITVI</name>
<accession>A0ABY9CZW6</accession>
<dbReference type="Proteomes" id="UP001227230">
    <property type="component" value="Chromosome 13"/>
</dbReference>
<reference evidence="1 2" key="1">
    <citation type="journal article" date="2023" name="Hortic Res">
        <title>The complete reference genome for grapevine (Vitis vinifera L.) genetics and breeding.</title>
        <authorList>
            <person name="Shi X."/>
            <person name="Cao S."/>
            <person name="Wang X."/>
            <person name="Huang S."/>
            <person name="Wang Y."/>
            <person name="Liu Z."/>
            <person name="Liu W."/>
            <person name="Leng X."/>
            <person name="Peng Y."/>
            <person name="Wang N."/>
            <person name="Wang Y."/>
            <person name="Ma Z."/>
            <person name="Xu X."/>
            <person name="Zhang F."/>
            <person name="Xue H."/>
            <person name="Zhong H."/>
            <person name="Wang Y."/>
            <person name="Zhang K."/>
            <person name="Velt A."/>
            <person name="Avia K."/>
            <person name="Holtgrawe D."/>
            <person name="Grimplet J."/>
            <person name="Matus J.T."/>
            <person name="Ware D."/>
            <person name="Wu X."/>
            <person name="Wang H."/>
            <person name="Liu C."/>
            <person name="Fang Y."/>
            <person name="Rustenholz C."/>
            <person name="Cheng Z."/>
            <person name="Xiao H."/>
            <person name="Zhou Y."/>
        </authorList>
    </citation>
    <scope>NUCLEOTIDE SEQUENCE [LARGE SCALE GENOMIC DNA]</scope>
    <source>
        <strain evidence="2">cv. Pinot noir / PN40024</strain>
        <tissue evidence="1">Leaf</tissue>
    </source>
</reference>
<dbReference type="InterPro" id="IPR001128">
    <property type="entry name" value="Cyt_P450"/>
</dbReference>
<dbReference type="PANTHER" id="PTHR47949">
    <property type="entry name" value="CYTOCHROME P450 703A2-RELATED-RELATED"/>
    <property type="match status" value="1"/>
</dbReference>
<evidence type="ECO:0000313" key="1">
    <source>
        <dbReference type="EMBL" id="WKA00742.1"/>
    </source>
</evidence>
<dbReference type="Gene3D" id="1.10.630.10">
    <property type="entry name" value="Cytochrome P450"/>
    <property type="match status" value="2"/>
</dbReference>
<evidence type="ECO:0000313" key="2">
    <source>
        <dbReference type="Proteomes" id="UP001227230"/>
    </source>
</evidence>